<reference evidence="1 2" key="1">
    <citation type="journal article" date="2017" name="PLoS Biol.">
        <title>The sea cucumber genome provides insights into morphological evolution and visceral regeneration.</title>
        <authorList>
            <person name="Zhang X."/>
            <person name="Sun L."/>
            <person name="Yuan J."/>
            <person name="Sun Y."/>
            <person name="Gao Y."/>
            <person name="Zhang L."/>
            <person name="Li S."/>
            <person name="Dai H."/>
            <person name="Hamel J.F."/>
            <person name="Liu C."/>
            <person name="Yu Y."/>
            <person name="Liu S."/>
            <person name="Lin W."/>
            <person name="Guo K."/>
            <person name="Jin S."/>
            <person name="Xu P."/>
            <person name="Storey K.B."/>
            <person name="Huan P."/>
            <person name="Zhang T."/>
            <person name="Zhou Y."/>
            <person name="Zhang J."/>
            <person name="Lin C."/>
            <person name="Li X."/>
            <person name="Xing L."/>
            <person name="Huo D."/>
            <person name="Sun M."/>
            <person name="Wang L."/>
            <person name="Mercier A."/>
            <person name="Li F."/>
            <person name="Yang H."/>
            <person name="Xiang J."/>
        </authorList>
    </citation>
    <scope>NUCLEOTIDE SEQUENCE [LARGE SCALE GENOMIC DNA]</scope>
    <source>
        <strain evidence="1">Shaxun</strain>
        <tissue evidence="1">Muscle</tissue>
    </source>
</reference>
<comment type="caution">
    <text evidence="1">The sequence shown here is derived from an EMBL/GenBank/DDBJ whole genome shotgun (WGS) entry which is preliminary data.</text>
</comment>
<evidence type="ECO:0000313" key="1">
    <source>
        <dbReference type="EMBL" id="PIK50721.1"/>
    </source>
</evidence>
<keyword evidence="2" id="KW-1185">Reference proteome</keyword>
<dbReference type="PANTHER" id="PTHR46704:SF9">
    <property type="entry name" value="BHLH DOMAIN-CONTAINING PROTEIN"/>
    <property type="match status" value="1"/>
</dbReference>
<dbReference type="EMBL" id="MRZV01000407">
    <property type="protein sequence ID" value="PIK50721.1"/>
    <property type="molecule type" value="Genomic_DNA"/>
</dbReference>
<sequence>MCKRLQVNVGRATDVQDMSTSKDLAMWMCKTMQCQKIGYLPVIDASPTEMSTVNTLLQKSIDVINKLNLSSTVIVMDQAIYSMAQVIRWQNQEFKSRLVLRLGEFHTAMSFLAVIGKRFRDAGLEDVMIESDILAQGSANGAMSGHHYNRAMRCHKLVAEAMQRLRLSEFLDSLPEIEYLEAVNSLSQLHENFPEGFSNEVKNVNVKNLQMKYKEHIEESCKKNVDYAFWSGGFLRAKKRTRTKGQQNQKQSQSV</sequence>
<gene>
    <name evidence="1" type="ORF">BSL78_12407</name>
</gene>
<dbReference type="PANTHER" id="PTHR46704">
    <property type="entry name" value="CXC DOMAIN-CONTAINING PROTEIN-RELATED"/>
    <property type="match status" value="1"/>
</dbReference>
<dbReference type="Proteomes" id="UP000230750">
    <property type="component" value="Unassembled WGS sequence"/>
</dbReference>
<accession>A0A2G8KRT7</accession>
<organism evidence="1 2">
    <name type="scientific">Stichopus japonicus</name>
    <name type="common">Sea cucumber</name>
    <dbReference type="NCBI Taxonomy" id="307972"/>
    <lineage>
        <taxon>Eukaryota</taxon>
        <taxon>Metazoa</taxon>
        <taxon>Echinodermata</taxon>
        <taxon>Eleutherozoa</taxon>
        <taxon>Echinozoa</taxon>
        <taxon>Holothuroidea</taxon>
        <taxon>Aspidochirotacea</taxon>
        <taxon>Aspidochirotida</taxon>
        <taxon>Stichopodidae</taxon>
        <taxon>Apostichopus</taxon>
    </lineage>
</organism>
<name>A0A2G8KRT7_STIJA</name>
<proteinExistence type="predicted"/>
<evidence type="ECO:0000313" key="2">
    <source>
        <dbReference type="Proteomes" id="UP000230750"/>
    </source>
</evidence>
<protein>
    <submittedName>
        <fullName evidence="1">Uncharacterized protein</fullName>
    </submittedName>
</protein>
<dbReference type="AlphaFoldDB" id="A0A2G8KRT7"/>
<dbReference type="OrthoDB" id="6150275at2759"/>